<sequence length="690" mass="75778">MSTSQATAYTKLTVIQLKGLCKDRKITGYSKLSKPVLIQKLVDFDRPTSFTISAAYQETGIASNDTTLLRVSSVVNVLSKPTSPIDQDEPLSSAPPERSSDSSPMPVSGASGFCSDAPQATSSVSFHHPDIPIISNTEDSAFVLNAQDPIDFSSTPVDNSTPAKRVADTLGTSTAKRKNIEVTSTPISENPSIALKPSALRSLTTVENTPLSKYSCNSTPPQHWTKATSPKQPSVIAVSLSRPSKRFKPLVVGRQLDQPISNPDICVPISNAAVPAMVTPSVLLLTCFEFRTSQLNSQLKPISLPPPLSQRKRVQGWAVILSALDNQSRRACSLVSRTFRYAVYLSAVPILRQNFAGKRFDRDTNQYSLAMTNLWPYLRFREDEAKRNRRIYEESFLHRHAKDGKANVISSHLWGSPDNGKQLAIAVRFALSTLWFALSIGGRESEAWLQYTIISAQEVIQDEIWIVTIRSCGRSAATEVSTFYVLEQTCEVIGRPNSAAAGPLVLELRSDWSNYIQGHLTGVTTGIVSCPSLLQNLKWAHYEEYDRGVSKLWLRRVEKEGDLGTIKRTVAERYTLACVVANSVSGAWMSTAQMTHEFAGLPDRSVPSARKSGYHSFPVNLYLPATHHVESVHFHTSSGAPLHPALAVIQTPSREYYVLRENGMQVGSEEEGVAPLWMEVIGCDSQGLAI</sequence>
<gene>
    <name evidence="2" type="ORF">PHLGIDRAFT_183223</name>
</gene>
<feature type="region of interest" description="Disordered" evidence="1">
    <location>
        <begin position="152"/>
        <end position="171"/>
    </location>
</feature>
<dbReference type="STRING" id="745531.A0A0C3S3W5"/>
<feature type="compositionally biased region" description="Low complexity" evidence="1">
    <location>
        <begin position="92"/>
        <end position="104"/>
    </location>
</feature>
<dbReference type="OrthoDB" id="2368680at2759"/>
<name>A0A0C3S3W5_PHLG1</name>
<organism evidence="2 3">
    <name type="scientific">Phlebiopsis gigantea (strain 11061_1 CR5-6)</name>
    <name type="common">White-rot fungus</name>
    <name type="synonym">Peniophora gigantea</name>
    <dbReference type="NCBI Taxonomy" id="745531"/>
    <lineage>
        <taxon>Eukaryota</taxon>
        <taxon>Fungi</taxon>
        <taxon>Dikarya</taxon>
        <taxon>Basidiomycota</taxon>
        <taxon>Agaricomycotina</taxon>
        <taxon>Agaricomycetes</taxon>
        <taxon>Polyporales</taxon>
        <taxon>Phanerochaetaceae</taxon>
        <taxon>Phlebiopsis</taxon>
    </lineage>
</organism>
<dbReference type="EMBL" id="KN840566">
    <property type="protein sequence ID" value="KIP04667.1"/>
    <property type="molecule type" value="Genomic_DNA"/>
</dbReference>
<reference evidence="2 3" key="1">
    <citation type="journal article" date="2014" name="PLoS Genet.">
        <title>Analysis of the Phlebiopsis gigantea genome, transcriptome and secretome provides insight into its pioneer colonization strategies of wood.</title>
        <authorList>
            <person name="Hori C."/>
            <person name="Ishida T."/>
            <person name="Igarashi K."/>
            <person name="Samejima M."/>
            <person name="Suzuki H."/>
            <person name="Master E."/>
            <person name="Ferreira P."/>
            <person name="Ruiz-Duenas F.J."/>
            <person name="Held B."/>
            <person name="Canessa P."/>
            <person name="Larrondo L.F."/>
            <person name="Schmoll M."/>
            <person name="Druzhinina I.S."/>
            <person name="Kubicek C.P."/>
            <person name="Gaskell J.A."/>
            <person name="Kersten P."/>
            <person name="St John F."/>
            <person name="Glasner J."/>
            <person name="Sabat G."/>
            <person name="Splinter BonDurant S."/>
            <person name="Syed K."/>
            <person name="Yadav J."/>
            <person name="Mgbeahuruike A.C."/>
            <person name="Kovalchuk A."/>
            <person name="Asiegbu F.O."/>
            <person name="Lackner G."/>
            <person name="Hoffmeister D."/>
            <person name="Rencoret J."/>
            <person name="Gutierrez A."/>
            <person name="Sun H."/>
            <person name="Lindquist E."/>
            <person name="Barry K."/>
            <person name="Riley R."/>
            <person name="Grigoriev I.V."/>
            <person name="Henrissat B."/>
            <person name="Kues U."/>
            <person name="Berka R.M."/>
            <person name="Martinez A.T."/>
            <person name="Covert S.F."/>
            <person name="Blanchette R.A."/>
            <person name="Cullen D."/>
        </authorList>
    </citation>
    <scope>NUCLEOTIDE SEQUENCE [LARGE SCALE GENOMIC DNA]</scope>
    <source>
        <strain evidence="2 3">11061_1 CR5-6</strain>
    </source>
</reference>
<dbReference type="AlphaFoldDB" id="A0A0C3S3W5"/>
<dbReference type="HOGENOM" id="CLU_013662_0_0_1"/>
<evidence type="ECO:0000313" key="3">
    <source>
        <dbReference type="Proteomes" id="UP000053257"/>
    </source>
</evidence>
<protein>
    <recommendedName>
        <fullName evidence="4">Rho termination factor N-terminal domain-containing protein</fullName>
    </recommendedName>
</protein>
<evidence type="ECO:0000256" key="1">
    <source>
        <dbReference type="SAM" id="MobiDB-lite"/>
    </source>
</evidence>
<evidence type="ECO:0008006" key="4">
    <source>
        <dbReference type="Google" id="ProtNLM"/>
    </source>
</evidence>
<dbReference type="Proteomes" id="UP000053257">
    <property type="component" value="Unassembled WGS sequence"/>
</dbReference>
<keyword evidence="3" id="KW-1185">Reference proteome</keyword>
<evidence type="ECO:0000313" key="2">
    <source>
        <dbReference type="EMBL" id="KIP04667.1"/>
    </source>
</evidence>
<accession>A0A0C3S3W5</accession>
<proteinExistence type="predicted"/>
<feature type="compositionally biased region" description="Polar residues" evidence="1">
    <location>
        <begin position="152"/>
        <end position="162"/>
    </location>
</feature>
<feature type="region of interest" description="Disordered" evidence="1">
    <location>
        <begin position="80"/>
        <end position="114"/>
    </location>
</feature>